<dbReference type="EMBL" id="CADCXU010009028">
    <property type="protein sequence ID" value="CAA9999642.1"/>
    <property type="molecule type" value="Genomic_DNA"/>
</dbReference>
<keyword evidence="2" id="KW-1185">Reference proteome</keyword>
<protein>
    <recommendedName>
        <fullName evidence="3">IMS import disulfide relay-system CHCH-CHCH-like Cx9C domain-containing protein</fullName>
    </recommendedName>
</protein>
<dbReference type="Proteomes" id="UP000479000">
    <property type="component" value="Unassembled WGS sequence"/>
</dbReference>
<dbReference type="PANTHER" id="PTHR34561">
    <property type="entry name" value="NADH DEHYDROGENASE [UBIQUINONE] 1 ALPHA SUBCOMPLEX ASSEMBLY FACTOR 8"/>
    <property type="match status" value="1"/>
</dbReference>
<evidence type="ECO:0008006" key="3">
    <source>
        <dbReference type="Google" id="ProtNLM"/>
    </source>
</evidence>
<evidence type="ECO:0000313" key="2">
    <source>
        <dbReference type="Proteomes" id="UP000479000"/>
    </source>
</evidence>
<name>A0A6H5GAM4_9HEMI</name>
<proteinExistence type="predicted"/>
<evidence type="ECO:0000313" key="1">
    <source>
        <dbReference type="EMBL" id="CAA9999642.1"/>
    </source>
</evidence>
<dbReference type="OrthoDB" id="3821113at2759"/>
<reference evidence="1 2" key="1">
    <citation type="submission" date="2020-02" db="EMBL/GenBank/DDBJ databases">
        <authorList>
            <person name="Ferguson B K."/>
        </authorList>
    </citation>
    <scope>NUCLEOTIDE SEQUENCE [LARGE SCALE GENOMIC DNA]</scope>
</reference>
<dbReference type="AlphaFoldDB" id="A0A6H5GAM4"/>
<gene>
    <name evidence="1" type="ORF">NTEN_LOCUS5925</name>
</gene>
<dbReference type="GO" id="GO:0005739">
    <property type="term" value="C:mitochondrion"/>
    <property type="evidence" value="ECO:0007669"/>
    <property type="project" value="InterPro"/>
</dbReference>
<sequence length="65" mass="7703">MEAVKKARARMRTFPAILNDCRLEGRIYAKCVTKFDDVRKDNCLNEFNEFMKCVHTSSKNRKVKF</sequence>
<accession>A0A6H5GAM4</accession>
<dbReference type="PANTHER" id="PTHR34561:SF1">
    <property type="entry name" value="NADH DEHYDROGENASE [UBIQUINONE] 1 ALPHA SUBCOMPLEX ASSEMBLY FACTOR 8"/>
    <property type="match status" value="1"/>
</dbReference>
<organism evidence="1 2">
    <name type="scientific">Nesidiocoris tenuis</name>
    <dbReference type="NCBI Taxonomy" id="355587"/>
    <lineage>
        <taxon>Eukaryota</taxon>
        <taxon>Metazoa</taxon>
        <taxon>Ecdysozoa</taxon>
        <taxon>Arthropoda</taxon>
        <taxon>Hexapoda</taxon>
        <taxon>Insecta</taxon>
        <taxon>Pterygota</taxon>
        <taxon>Neoptera</taxon>
        <taxon>Paraneoptera</taxon>
        <taxon>Hemiptera</taxon>
        <taxon>Heteroptera</taxon>
        <taxon>Panheteroptera</taxon>
        <taxon>Cimicomorpha</taxon>
        <taxon>Miridae</taxon>
        <taxon>Dicyphina</taxon>
        <taxon>Nesidiocoris</taxon>
    </lineage>
</organism>
<dbReference type="GO" id="GO:0032981">
    <property type="term" value="P:mitochondrial respiratory chain complex I assembly"/>
    <property type="evidence" value="ECO:0007669"/>
    <property type="project" value="InterPro"/>
</dbReference>
<dbReference type="InterPro" id="IPR034595">
    <property type="entry name" value="NDUFAF8"/>
</dbReference>